<organism evidence="1 2">
    <name type="scientific">Solanum pinnatisectum</name>
    <name type="common">tansyleaf nightshade</name>
    <dbReference type="NCBI Taxonomy" id="50273"/>
    <lineage>
        <taxon>Eukaryota</taxon>
        <taxon>Viridiplantae</taxon>
        <taxon>Streptophyta</taxon>
        <taxon>Embryophyta</taxon>
        <taxon>Tracheophyta</taxon>
        <taxon>Spermatophyta</taxon>
        <taxon>Magnoliopsida</taxon>
        <taxon>eudicotyledons</taxon>
        <taxon>Gunneridae</taxon>
        <taxon>Pentapetalae</taxon>
        <taxon>asterids</taxon>
        <taxon>lamiids</taxon>
        <taxon>Solanales</taxon>
        <taxon>Solanaceae</taxon>
        <taxon>Solanoideae</taxon>
        <taxon>Solaneae</taxon>
        <taxon>Solanum</taxon>
    </lineage>
</organism>
<dbReference type="AlphaFoldDB" id="A0AAV9MEN2"/>
<dbReference type="Proteomes" id="UP001311915">
    <property type="component" value="Unassembled WGS sequence"/>
</dbReference>
<evidence type="ECO:0000313" key="2">
    <source>
        <dbReference type="Proteomes" id="UP001311915"/>
    </source>
</evidence>
<reference evidence="1 2" key="1">
    <citation type="submission" date="2023-10" db="EMBL/GenBank/DDBJ databases">
        <title>Genome-Wide Identification Analysis in wild type Solanum Pinnatisectum Reveals Some Genes Defensing Phytophthora Infestans.</title>
        <authorList>
            <person name="Sun C."/>
        </authorList>
    </citation>
    <scope>NUCLEOTIDE SEQUENCE [LARGE SCALE GENOMIC DNA]</scope>
    <source>
        <strain evidence="1">LQN</strain>
        <tissue evidence="1">Leaf</tissue>
    </source>
</reference>
<name>A0AAV9MEN2_9SOLN</name>
<keyword evidence="2" id="KW-1185">Reference proteome</keyword>
<gene>
    <name evidence="1" type="ORF">R3W88_010552</name>
</gene>
<dbReference type="EMBL" id="JAWPEI010000002">
    <property type="protein sequence ID" value="KAK4736291.1"/>
    <property type="molecule type" value="Genomic_DNA"/>
</dbReference>
<accession>A0AAV9MEN2</accession>
<proteinExistence type="predicted"/>
<dbReference type="PANTHER" id="PTHR48155:SF1">
    <property type="entry name" value="F-BOX DOMAIN-CONTAINING PROTEIN"/>
    <property type="match status" value="1"/>
</dbReference>
<sequence>MARPYSSRLDQRRYTALYVSKHIFSLGENLDDEIVGHVYLFLKEQLEISKMPPLSGVLHGTIIDQFIACGKSRDMAHELSSIIWLAVVDNLEENEQTFNLLKRLASEGDVSKIGEPSIPCCAYYCVFPVLMALL</sequence>
<evidence type="ECO:0000313" key="1">
    <source>
        <dbReference type="EMBL" id="KAK4736291.1"/>
    </source>
</evidence>
<comment type="caution">
    <text evidence="1">The sequence shown here is derived from an EMBL/GenBank/DDBJ whole genome shotgun (WGS) entry which is preliminary data.</text>
</comment>
<protein>
    <submittedName>
        <fullName evidence="1">Uncharacterized protein</fullName>
    </submittedName>
</protein>
<dbReference type="PANTHER" id="PTHR48155">
    <property type="entry name" value="OS09G0497600 PROTEIN"/>
    <property type="match status" value="1"/>
</dbReference>